<proteinExistence type="predicted"/>
<feature type="region of interest" description="Disordered" evidence="1">
    <location>
        <begin position="1247"/>
        <end position="1270"/>
    </location>
</feature>
<keyword evidence="4" id="KW-1185">Reference proteome</keyword>
<dbReference type="InterPro" id="IPR036691">
    <property type="entry name" value="Endo/exonu/phosph_ase_sf"/>
</dbReference>
<dbReference type="Proteomes" id="UP000479000">
    <property type="component" value="Unassembled WGS sequence"/>
</dbReference>
<feature type="region of interest" description="Disordered" evidence="1">
    <location>
        <begin position="1192"/>
        <end position="1212"/>
    </location>
</feature>
<accession>A0A6H5H1G5</accession>
<evidence type="ECO:0000256" key="1">
    <source>
        <dbReference type="SAM" id="MobiDB-lite"/>
    </source>
</evidence>
<gene>
    <name evidence="3" type="ORF">NTEN_LOCUS15463</name>
</gene>
<dbReference type="PANTHER" id="PTHR19446">
    <property type="entry name" value="REVERSE TRANSCRIPTASES"/>
    <property type="match status" value="1"/>
</dbReference>
<name>A0A6H5H1G5_9HEMI</name>
<evidence type="ECO:0000259" key="2">
    <source>
        <dbReference type="PROSITE" id="PS50878"/>
    </source>
</evidence>
<organism evidence="3 4">
    <name type="scientific">Nesidiocoris tenuis</name>
    <dbReference type="NCBI Taxonomy" id="355587"/>
    <lineage>
        <taxon>Eukaryota</taxon>
        <taxon>Metazoa</taxon>
        <taxon>Ecdysozoa</taxon>
        <taxon>Arthropoda</taxon>
        <taxon>Hexapoda</taxon>
        <taxon>Insecta</taxon>
        <taxon>Pterygota</taxon>
        <taxon>Neoptera</taxon>
        <taxon>Paraneoptera</taxon>
        <taxon>Hemiptera</taxon>
        <taxon>Heteroptera</taxon>
        <taxon>Panheteroptera</taxon>
        <taxon>Cimicomorpha</taxon>
        <taxon>Miridae</taxon>
        <taxon>Dicyphina</taxon>
        <taxon>Nesidiocoris</taxon>
    </lineage>
</organism>
<dbReference type="OrthoDB" id="7697409at2759"/>
<evidence type="ECO:0000313" key="4">
    <source>
        <dbReference type="Proteomes" id="UP000479000"/>
    </source>
</evidence>
<dbReference type="InterPro" id="IPR043502">
    <property type="entry name" value="DNA/RNA_pol_sf"/>
</dbReference>
<feature type="compositionally biased region" description="Pro residues" evidence="1">
    <location>
        <begin position="1197"/>
        <end position="1208"/>
    </location>
</feature>
<sequence>MEAKIDAMMLKMDKLDSLQAGAGECRFIFGGVYFNEGFSENLSTQFDACLNEISEVYGDIPWAVGGDWNSRIGNLNQGIEEIFENLEFDSERKSCDVKVDAKGRRLVNIMENYGCWVVNGRSSGDTNGNFTSLSYGGASVIDQVWINVPALTVCSDFSVMELDSFSDHLPCLLSSSQLSPNSSMGVKSLFMEGKLKWDAGKVRSFQACLSSSLKSLAAETFSAGAMYQFLKNAISEACKVCEMWRPPTTRHIDNYRNCPWFDSDCKRLKYESRNRYRKFKRSHYNVDHLNAYLAKKNDYKACLRLKKRTYYERLREDLARCNDSKGFWSAVNKLRSNGRPACKITVEAVENFFSDIYPCAAGEAAVHQGCGTSAEHPFDPLLDSPITKAELETALKACKNGKSAGEDGIGYEFYRNMPPEGVTFILSLFNKILEAGCVPAEWGSIKTFLLFKKGDPSNVANYRGISLLNCLAKIFTRILYERLVVFVESKSLIPETQNGFRKGRGCADNVFVLSSLVNINTRLKRRKVFCAFVDFFRAFDAVSHPVLWGKLEWLGVSPRFISVIRALYECASFSVRVGAASTRPFRLSQGILQGDILSPLLFALLLADFDEFVAARGIRGLSIDGRTEVTSLFYADDCCLLADSGPGLQRLLNVLQEYCEVNRLKVNSAKSKVVIFQRRGRQPRARFSCGGEAVEVVKSFVYLGVTFSRSGVFTIQTNASVKKGTVAYNSVWPVVYKSQSNSPRCWKSLYTSIIRSTTLYLAELWGFPNCDLLERVQVRAFKALLHLPSYTPDYAVRYELGLPHSRLHVVKGMLRWWCKLLAMGEDRLPRRCFNRLLGLAADPGQDMRYNWALQLQSVLDGLGSGELLRSDLSPADLRTRLAGLIEREADASLGADRRALANSSFMKFPGAVLESTDYLSFDVPLYIKRLVCQVRLSGDERARIFFPRVVSRFAKSGNCTLCSDGALDTVEHLMATCTAFRAERVRYLGSGTLSEDRLGAALQASDAISVKKIITPSGAISSENVSLHMLTCRFMGLICYLLCFSPKTIKNHDFGDSAKPPDSVESQTIRRKWKYCNPPKIEIRNAGSEKTILFNLGITRGITSCTKGINPVRDPCVNVETHRTSLTIKRYALPTVVKPADRSRLLIPSFYHARLRLRLNVSFSNYSSLGNRIFITLAYFCIIIHDVDEANNQGFTRPPPPPPPPPPTTTTTTTIITATTIMTTTTITTTITTSNTNTITITTSTTTSTTTIPTTTTSTTTSNTTTTSTTTTTTTTTFSTTTITTTTTATAATTSISVIVRRRSGETSYLHFVKTAAVPMVPYVTTLNFHDISNVHVQVRNWRYEVPPLHRRDASIFSVQVLRTEATGRKISQYFANFAFQIQR</sequence>
<dbReference type="SUPFAM" id="SSF56672">
    <property type="entry name" value="DNA/RNA polymerases"/>
    <property type="match status" value="1"/>
</dbReference>
<dbReference type="EMBL" id="CADCXU010023030">
    <property type="protein sequence ID" value="CAB0010419.1"/>
    <property type="molecule type" value="Genomic_DNA"/>
</dbReference>
<reference evidence="3 4" key="1">
    <citation type="submission" date="2020-02" db="EMBL/GenBank/DDBJ databases">
        <authorList>
            <person name="Ferguson B K."/>
        </authorList>
    </citation>
    <scope>NUCLEOTIDE SEQUENCE [LARGE SCALE GENOMIC DNA]</scope>
</reference>
<protein>
    <recommendedName>
        <fullName evidence="2">Reverse transcriptase domain-containing protein</fullName>
    </recommendedName>
</protein>
<dbReference type="PROSITE" id="PS50878">
    <property type="entry name" value="RT_POL"/>
    <property type="match status" value="1"/>
</dbReference>
<dbReference type="SUPFAM" id="SSF56219">
    <property type="entry name" value="DNase I-like"/>
    <property type="match status" value="1"/>
</dbReference>
<dbReference type="GO" id="GO:0071897">
    <property type="term" value="P:DNA biosynthetic process"/>
    <property type="evidence" value="ECO:0007669"/>
    <property type="project" value="UniProtKB-ARBA"/>
</dbReference>
<evidence type="ECO:0000313" key="3">
    <source>
        <dbReference type="EMBL" id="CAB0010419.1"/>
    </source>
</evidence>
<dbReference type="Gene3D" id="3.60.10.10">
    <property type="entry name" value="Endonuclease/exonuclease/phosphatase"/>
    <property type="match status" value="1"/>
</dbReference>
<dbReference type="InterPro" id="IPR000477">
    <property type="entry name" value="RT_dom"/>
</dbReference>
<dbReference type="Pfam" id="PF00078">
    <property type="entry name" value="RVT_1"/>
    <property type="match status" value="1"/>
</dbReference>
<feature type="domain" description="Reverse transcriptase" evidence="2">
    <location>
        <begin position="431"/>
        <end position="707"/>
    </location>
</feature>
<dbReference type="CDD" id="cd01650">
    <property type="entry name" value="RT_nLTR_like"/>
    <property type="match status" value="1"/>
</dbReference>